<dbReference type="PANTHER" id="PTHR43132">
    <property type="entry name" value="ARSENICAL RESISTANCE OPERON REPRESSOR ARSR-RELATED"/>
    <property type="match status" value="1"/>
</dbReference>
<gene>
    <name evidence="5" type="ORF">HMPREF3195_00756</name>
</gene>
<dbReference type="PATRIC" id="fig|1261.5.peg.762"/>
<dbReference type="GO" id="GO:0003700">
    <property type="term" value="F:DNA-binding transcription factor activity"/>
    <property type="evidence" value="ECO:0007669"/>
    <property type="project" value="InterPro"/>
</dbReference>
<evidence type="ECO:0000256" key="1">
    <source>
        <dbReference type="ARBA" id="ARBA00023015"/>
    </source>
</evidence>
<keyword evidence="2" id="KW-0238">DNA-binding</keyword>
<evidence type="ECO:0000259" key="4">
    <source>
        <dbReference type="PROSITE" id="PS50987"/>
    </source>
</evidence>
<dbReference type="InterPro" id="IPR036388">
    <property type="entry name" value="WH-like_DNA-bd_sf"/>
</dbReference>
<dbReference type="GO" id="GO:0003677">
    <property type="term" value="F:DNA binding"/>
    <property type="evidence" value="ECO:0007669"/>
    <property type="project" value="UniProtKB-KW"/>
</dbReference>
<accession>A0A135YVD6</accession>
<name>A0A135YVD6_9FIRM</name>
<evidence type="ECO:0000313" key="6">
    <source>
        <dbReference type="Proteomes" id="UP000070326"/>
    </source>
</evidence>
<dbReference type="PROSITE" id="PS50987">
    <property type="entry name" value="HTH_ARSR_2"/>
    <property type="match status" value="1"/>
</dbReference>
<evidence type="ECO:0000256" key="2">
    <source>
        <dbReference type="ARBA" id="ARBA00023125"/>
    </source>
</evidence>
<dbReference type="Pfam" id="PF12840">
    <property type="entry name" value="HTH_20"/>
    <property type="match status" value="1"/>
</dbReference>
<evidence type="ECO:0000313" key="5">
    <source>
        <dbReference type="EMBL" id="KXI13363.1"/>
    </source>
</evidence>
<organism evidence="5 6">
    <name type="scientific">Peptostreptococcus anaerobius</name>
    <dbReference type="NCBI Taxonomy" id="1261"/>
    <lineage>
        <taxon>Bacteria</taxon>
        <taxon>Bacillati</taxon>
        <taxon>Bacillota</taxon>
        <taxon>Clostridia</taxon>
        <taxon>Peptostreptococcales</taxon>
        <taxon>Peptostreptococcaceae</taxon>
        <taxon>Peptostreptococcus</taxon>
    </lineage>
</organism>
<dbReference type="RefSeq" id="WP_061101740.1">
    <property type="nucleotide sequence ID" value="NZ_JAWEIR010000001.1"/>
</dbReference>
<dbReference type="Proteomes" id="UP000070326">
    <property type="component" value="Unassembled WGS sequence"/>
</dbReference>
<feature type="domain" description="HTH arsR-type" evidence="4">
    <location>
        <begin position="5"/>
        <end position="94"/>
    </location>
</feature>
<keyword evidence="3" id="KW-0804">Transcription</keyword>
<dbReference type="STRING" id="1261.HMPREF3195_00756"/>
<protein>
    <submittedName>
        <fullName evidence="5">Putative transcriptional repressor PagR</fullName>
    </submittedName>
</protein>
<dbReference type="Gene3D" id="1.10.10.10">
    <property type="entry name" value="Winged helix-like DNA-binding domain superfamily/Winged helix DNA-binding domain"/>
    <property type="match status" value="1"/>
</dbReference>
<dbReference type="NCBIfam" id="NF033788">
    <property type="entry name" value="HTH_metalloreg"/>
    <property type="match status" value="1"/>
</dbReference>
<dbReference type="SUPFAM" id="SSF46785">
    <property type="entry name" value="Winged helix' DNA-binding domain"/>
    <property type="match status" value="1"/>
</dbReference>
<dbReference type="PANTHER" id="PTHR43132:SF2">
    <property type="entry name" value="ARSENICAL RESISTANCE OPERON REPRESSOR ARSR-RELATED"/>
    <property type="match status" value="1"/>
</dbReference>
<comment type="caution">
    <text evidence="5">The sequence shown here is derived from an EMBL/GenBank/DDBJ whole genome shotgun (WGS) entry which is preliminary data.</text>
</comment>
<dbReference type="CDD" id="cd00090">
    <property type="entry name" value="HTH_ARSR"/>
    <property type="match status" value="1"/>
</dbReference>
<sequence length="94" mass="10490">MKLKTKSEELTEYADLLKAIAHPVRLCIVKGLIENGPHNVSNMHSCLEMAQSTVSQHLAKLKSAGILTSERVGTEIIYSVDNKFIEEIIKKIEI</sequence>
<dbReference type="InterPro" id="IPR011991">
    <property type="entry name" value="ArsR-like_HTH"/>
</dbReference>
<evidence type="ECO:0000256" key="3">
    <source>
        <dbReference type="ARBA" id="ARBA00023163"/>
    </source>
</evidence>
<proteinExistence type="predicted"/>
<dbReference type="InterPro" id="IPR051011">
    <property type="entry name" value="Metal_resp_trans_reg"/>
</dbReference>
<dbReference type="EMBL" id="LSQZ01000024">
    <property type="protein sequence ID" value="KXI13363.1"/>
    <property type="molecule type" value="Genomic_DNA"/>
</dbReference>
<dbReference type="SMART" id="SM00418">
    <property type="entry name" value="HTH_ARSR"/>
    <property type="match status" value="1"/>
</dbReference>
<dbReference type="eggNOG" id="COG0640">
    <property type="taxonomic scope" value="Bacteria"/>
</dbReference>
<dbReference type="AlphaFoldDB" id="A0A135YVD6"/>
<dbReference type="InterPro" id="IPR001845">
    <property type="entry name" value="HTH_ArsR_DNA-bd_dom"/>
</dbReference>
<reference evidence="5 6" key="1">
    <citation type="submission" date="2016-02" db="EMBL/GenBank/DDBJ databases">
        <authorList>
            <person name="Wen L."/>
            <person name="He K."/>
            <person name="Yang H."/>
        </authorList>
    </citation>
    <scope>NUCLEOTIDE SEQUENCE [LARGE SCALE GENOMIC DNA]</scope>
    <source>
        <strain evidence="5 6">MJR8628A</strain>
    </source>
</reference>
<dbReference type="PRINTS" id="PR00778">
    <property type="entry name" value="HTHARSR"/>
</dbReference>
<dbReference type="InterPro" id="IPR036390">
    <property type="entry name" value="WH_DNA-bd_sf"/>
</dbReference>
<keyword evidence="1" id="KW-0805">Transcription regulation</keyword>